<comment type="caution">
    <text evidence="1">The sequence shown here is derived from an EMBL/GenBank/DDBJ whole genome shotgun (WGS) entry which is preliminary data.</text>
</comment>
<proteinExistence type="predicted"/>
<organism evidence="1 2">
    <name type="scientific">Hohenbuehelia grisea</name>
    <dbReference type="NCBI Taxonomy" id="104357"/>
    <lineage>
        <taxon>Eukaryota</taxon>
        <taxon>Fungi</taxon>
        <taxon>Dikarya</taxon>
        <taxon>Basidiomycota</taxon>
        <taxon>Agaricomycotina</taxon>
        <taxon>Agaricomycetes</taxon>
        <taxon>Agaricomycetidae</taxon>
        <taxon>Agaricales</taxon>
        <taxon>Pleurotineae</taxon>
        <taxon>Pleurotaceae</taxon>
        <taxon>Hohenbuehelia</taxon>
    </lineage>
</organism>
<name>A0ABR3JGX4_9AGAR</name>
<protein>
    <submittedName>
        <fullName evidence="1">Uncharacterized protein</fullName>
    </submittedName>
</protein>
<reference evidence="2" key="1">
    <citation type="submission" date="2024-06" db="EMBL/GenBank/DDBJ databases">
        <title>Multi-omics analyses provide insights into the biosynthesis of the anticancer antibiotic pleurotin in Hohenbuehelia grisea.</title>
        <authorList>
            <person name="Weaver J.A."/>
            <person name="Alberti F."/>
        </authorList>
    </citation>
    <scope>NUCLEOTIDE SEQUENCE [LARGE SCALE GENOMIC DNA]</scope>
    <source>
        <strain evidence="2">T-177</strain>
    </source>
</reference>
<evidence type="ECO:0000313" key="1">
    <source>
        <dbReference type="EMBL" id="KAL0954608.1"/>
    </source>
</evidence>
<keyword evidence="2" id="KW-1185">Reference proteome</keyword>
<gene>
    <name evidence="1" type="ORF">HGRIS_003568</name>
</gene>
<accession>A0ABR3JGX4</accession>
<evidence type="ECO:0000313" key="2">
    <source>
        <dbReference type="Proteomes" id="UP001556367"/>
    </source>
</evidence>
<dbReference type="EMBL" id="JASNQZ010000007">
    <property type="protein sequence ID" value="KAL0954608.1"/>
    <property type="molecule type" value="Genomic_DNA"/>
</dbReference>
<sequence>MDFRFDSKKLPLAKIWNWGSIDESFSETRAPALKKVDIILTIKLGTPQPPDPRLLLPQCASRGVLQTSVVEALYYA</sequence>
<dbReference type="Proteomes" id="UP001556367">
    <property type="component" value="Unassembled WGS sequence"/>
</dbReference>